<evidence type="ECO:0000259" key="6">
    <source>
        <dbReference type="Pfam" id="PF04542"/>
    </source>
</evidence>
<feature type="domain" description="RNA polymerase sigma factor 70 region 4 type 2" evidence="7">
    <location>
        <begin position="153"/>
        <end position="204"/>
    </location>
</feature>
<keyword evidence="2" id="KW-0805">Transcription regulation</keyword>
<organism evidence="8 9">
    <name type="scientific">Methylobacterium variabile</name>
    <dbReference type="NCBI Taxonomy" id="298794"/>
    <lineage>
        <taxon>Bacteria</taxon>
        <taxon>Pseudomonadati</taxon>
        <taxon>Pseudomonadota</taxon>
        <taxon>Alphaproteobacteria</taxon>
        <taxon>Hyphomicrobiales</taxon>
        <taxon>Methylobacteriaceae</taxon>
        <taxon>Methylobacterium</taxon>
    </lineage>
</organism>
<dbReference type="Gene3D" id="1.10.1740.10">
    <property type="match status" value="1"/>
</dbReference>
<dbReference type="Gene3D" id="1.10.10.10">
    <property type="entry name" value="Winged helix-like DNA-binding domain superfamily/Winged helix DNA-binding domain"/>
    <property type="match status" value="1"/>
</dbReference>
<dbReference type="OrthoDB" id="7041663at2"/>
<accession>A0A0J6VFD4</accession>
<dbReference type="PANTHER" id="PTHR43133">
    <property type="entry name" value="RNA POLYMERASE ECF-TYPE SIGMA FACTO"/>
    <property type="match status" value="1"/>
</dbReference>
<keyword evidence="3" id="KW-0731">Sigma factor</keyword>
<keyword evidence="9" id="KW-1185">Reference proteome</keyword>
<dbReference type="InterPro" id="IPR013324">
    <property type="entry name" value="RNA_pol_sigma_r3/r4-like"/>
</dbReference>
<dbReference type="EMBL" id="LABY01000080">
    <property type="protein sequence ID" value="KMO37761.1"/>
    <property type="molecule type" value="Genomic_DNA"/>
</dbReference>
<dbReference type="NCBIfam" id="NF009191">
    <property type="entry name" value="PRK12539.1"/>
    <property type="match status" value="1"/>
</dbReference>
<feature type="domain" description="RNA polymerase sigma-70 region 2" evidence="6">
    <location>
        <begin position="58"/>
        <end position="125"/>
    </location>
</feature>
<dbReference type="InterPro" id="IPR014284">
    <property type="entry name" value="RNA_pol_sigma-70_dom"/>
</dbReference>
<dbReference type="InterPro" id="IPR013325">
    <property type="entry name" value="RNA_pol_sigma_r2"/>
</dbReference>
<evidence type="ECO:0000256" key="3">
    <source>
        <dbReference type="ARBA" id="ARBA00023082"/>
    </source>
</evidence>
<dbReference type="GO" id="GO:0006352">
    <property type="term" value="P:DNA-templated transcription initiation"/>
    <property type="evidence" value="ECO:0007669"/>
    <property type="project" value="InterPro"/>
</dbReference>
<evidence type="ECO:0000313" key="8">
    <source>
        <dbReference type="EMBL" id="KMO37761.1"/>
    </source>
</evidence>
<dbReference type="GO" id="GO:0016987">
    <property type="term" value="F:sigma factor activity"/>
    <property type="evidence" value="ECO:0007669"/>
    <property type="project" value="UniProtKB-KW"/>
</dbReference>
<dbReference type="AlphaFoldDB" id="A0A0J6VFD4"/>
<sequence length="213" mass="23160">MLGSDATRAAVTCNCRVGRDFRGSAERGLLISQENELRALLSSGLAGSAADYRAFLERLGPHLRAYFKGKLARSGRAAPEAEDLVQETLMAVHTRRHTYDVGQPVTPWLYAIARYKLIDHLRRTRASLADVPVEDAGELVARDDHVAVESTLDIERLLGRLPGKMQQAIRAMKVEGLSVAEAATRSGMSESAIKVSVHRGLKAMAALAGGRRE</sequence>
<dbReference type="PATRIC" id="fig|298794.3.peg.7237"/>
<dbReference type="SUPFAM" id="SSF88946">
    <property type="entry name" value="Sigma2 domain of RNA polymerase sigma factors"/>
    <property type="match status" value="1"/>
</dbReference>
<dbReference type="NCBIfam" id="TIGR02937">
    <property type="entry name" value="sigma70-ECF"/>
    <property type="match status" value="1"/>
</dbReference>
<keyword evidence="4" id="KW-0238">DNA-binding</keyword>
<evidence type="ECO:0000256" key="2">
    <source>
        <dbReference type="ARBA" id="ARBA00023015"/>
    </source>
</evidence>
<comment type="similarity">
    <text evidence="1">Belongs to the sigma-70 factor family. ECF subfamily.</text>
</comment>
<dbReference type="SUPFAM" id="SSF88659">
    <property type="entry name" value="Sigma3 and sigma4 domains of RNA polymerase sigma factors"/>
    <property type="match status" value="1"/>
</dbReference>
<keyword evidence="5" id="KW-0804">Transcription</keyword>
<dbReference type="PANTHER" id="PTHR43133:SF58">
    <property type="entry name" value="ECF RNA POLYMERASE SIGMA FACTOR SIGD"/>
    <property type="match status" value="1"/>
</dbReference>
<dbReference type="InterPro" id="IPR036388">
    <property type="entry name" value="WH-like_DNA-bd_sf"/>
</dbReference>
<dbReference type="GO" id="GO:0003677">
    <property type="term" value="F:DNA binding"/>
    <property type="evidence" value="ECO:0007669"/>
    <property type="project" value="UniProtKB-KW"/>
</dbReference>
<dbReference type="Pfam" id="PF04542">
    <property type="entry name" value="Sigma70_r2"/>
    <property type="match status" value="1"/>
</dbReference>
<name>A0A0J6VFD4_9HYPH</name>
<evidence type="ECO:0000259" key="7">
    <source>
        <dbReference type="Pfam" id="PF08281"/>
    </source>
</evidence>
<dbReference type="Proteomes" id="UP000035955">
    <property type="component" value="Unassembled WGS sequence"/>
</dbReference>
<dbReference type="Pfam" id="PF08281">
    <property type="entry name" value="Sigma70_r4_2"/>
    <property type="match status" value="1"/>
</dbReference>
<reference evidence="8 9" key="1">
    <citation type="submission" date="2015-03" db="EMBL/GenBank/DDBJ databases">
        <title>Genome sequencing of Methylobacterium variabile DSM 16961.</title>
        <authorList>
            <person name="Chaudhry V."/>
            <person name="Patil P.B."/>
        </authorList>
    </citation>
    <scope>NUCLEOTIDE SEQUENCE [LARGE SCALE GENOMIC DNA]</scope>
    <source>
        <strain evidence="8 9">DSM 16961</strain>
    </source>
</reference>
<evidence type="ECO:0000256" key="5">
    <source>
        <dbReference type="ARBA" id="ARBA00023163"/>
    </source>
</evidence>
<gene>
    <name evidence="8" type="ORF">VQ02_12495</name>
</gene>
<dbReference type="InterPro" id="IPR039425">
    <property type="entry name" value="RNA_pol_sigma-70-like"/>
</dbReference>
<comment type="caution">
    <text evidence="8">The sequence shown here is derived from an EMBL/GenBank/DDBJ whole genome shotgun (WGS) entry which is preliminary data.</text>
</comment>
<evidence type="ECO:0000313" key="9">
    <source>
        <dbReference type="Proteomes" id="UP000035955"/>
    </source>
</evidence>
<evidence type="ECO:0000256" key="1">
    <source>
        <dbReference type="ARBA" id="ARBA00010641"/>
    </source>
</evidence>
<dbReference type="InterPro" id="IPR013249">
    <property type="entry name" value="RNA_pol_sigma70_r4_t2"/>
</dbReference>
<protein>
    <submittedName>
        <fullName evidence="8">RNA polymerase sigma factor</fullName>
    </submittedName>
</protein>
<evidence type="ECO:0000256" key="4">
    <source>
        <dbReference type="ARBA" id="ARBA00023125"/>
    </source>
</evidence>
<dbReference type="InterPro" id="IPR007627">
    <property type="entry name" value="RNA_pol_sigma70_r2"/>
</dbReference>
<proteinExistence type="inferred from homology"/>